<keyword evidence="2" id="KW-1185">Reference proteome</keyword>
<sequence length="1093" mass="124843">MKSEYSGYAERSLQPTHKPIDHIYLDRLRHFTDGGGQYGSLNLPKLYDLDRVDTNTEYINIKSWKVPDGPNGETKRPLFKDIDWKKIEWEDANKGYLFGPSWKTFWFKVDMEIPPKWLKDSPEEIIFEWEADNEGLLYDENGSPIQAFSSSGQRSVCYLPKKWWKLGVQRFYLEMACNGMFGLGDQGKPDPNRYFRLNTCDLILPNVEARKLYWDFWILSDAARELPGLWQKYQAALVCNQIMNAFDVNDPKTVGTGRKLAKTLLGKDIDSDDVFHQDGGDGRIDVFAVGNCHIDTAWLWPFAETRRKIVRSWTSQLKIADQYPEYVFVASQMQQFKWLKQDHPDIYAKVKEKFTTNQFLPVGGSWVENDTNIPNGESLMRQFLLGQRFEMNEFGVHATTFWLPDTFGYSSQIPQLCRLAGMDRFLTQKLSWNNINQFPLTTFNWVSLDGSQVLVHMPPANTYTAGAHFGDVVRSQHQHQNLRDVPTGLLLYGHGDGGGGPTEEMIEKLRRCRGFANSTAAIPTVHVGLTIDDFYNDVLAKSNNGANLPTWRGEMYLEFHRGTYTTQAKIKKFMRLGEVKLHDLEYLATLLSLTDKDYKYPKKELQALWEDICLCQFHDVLPGSCIGMVYYEEVYPMFEKFFAKINKLIKEALGQFKGKPTFVNTLPWARTEVVRVPKDDFVFETMSSSKDCVVSDGKAIASVTSSNGKFTVNKVKYPAQVKKVDDFYELSNDLLLAKISDDGIITSLYDNVNDREIIDSLVTKETPGGGNQFILVQDEPLTYPAWDTELYSLEKMKFLSGGKVSILENNEVRSSLVVKHEISRDSSIETVISLDGATDKSRTFLKFKCHVKWHETYKFLKVQFPTTIYTATDANYETQFGVTKRPTHYNTTWDVARFEVCHHKFMDLSEHNYGVSVVNNSKYGGLIHGNLMRLSLLRSAKAPDDEADMGDHDFEYAIFPHEGTLGASTVRLGWDFNYPLLSSKGEVPNAISLEGDSSLVLSHLKRSEDDKEVSTHENIPSKDQKSFIVRVYESLGGSSKGKLVVDPEVLKISKVYRTCGLENEIEELKLNEDQKVDIKLRGFEVASFKFVLK</sequence>
<organism evidence="1 2">
    <name type="scientific">Naganishia cerealis</name>
    <dbReference type="NCBI Taxonomy" id="610337"/>
    <lineage>
        <taxon>Eukaryota</taxon>
        <taxon>Fungi</taxon>
        <taxon>Dikarya</taxon>
        <taxon>Basidiomycota</taxon>
        <taxon>Agaricomycotina</taxon>
        <taxon>Tremellomycetes</taxon>
        <taxon>Filobasidiales</taxon>
        <taxon>Filobasidiaceae</taxon>
        <taxon>Naganishia</taxon>
    </lineage>
</organism>
<reference evidence="1" key="1">
    <citation type="submission" date="2023-04" db="EMBL/GenBank/DDBJ databases">
        <title>Draft Genome sequencing of Naganishia species isolated from polar environments using Oxford Nanopore Technology.</title>
        <authorList>
            <person name="Leo P."/>
            <person name="Venkateswaran K."/>
        </authorList>
    </citation>
    <scope>NUCLEOTIDE SEQUENCE</scope>
    <source>
        <strain evidence="1">MNA-CCFEE 5261</strain>
    </source>
</reference>
<gene>
    <name evidence="1" type="ORF">QFC19_003487</name>
</gene>
<protein>
    <submittedName>
        <fullName evidence="1">Uncharacterized protein</fullName>
    </submittedName>
</protein>
<accession>A0ACC2W269</accession>
<evidence type="ECO:0000313" key="1">
    <source>
        <dbReference type="EMBL" id="KAJ9105712.1"/>
    </source>
</evidence>
<comment type="caution">
    <text evidence="1">The sequence shown here is derived from an EMBL/GenBank/DDBJ whole genome shotgun (WGS) entry which is preliminary data.</text>
</comment>
<name>A0ACC2W269_9TREE</name>
<evidence type="ECO:0000313" key="2">
    <source>
        <dbReference type="Proteomes" id="UP001241377"/>
    </source>
</evidence>
<dbReference type="EMBL" id="JASBWR010000033">
    <property type="protein sequence ID" value="KAJ9105712.1"/>
    <property type="molecule type" value="Genomic_DNA"/>
</dbReference>
<proteinExistence type="predicted"/>
<dbReference type="Proteomes" id="UP001241377">
    <property type="component" value="Unassembled WGS sequence"/>
</dbReference>